<dbReference type="PANTHER" id="PTHR37809">
    <property type="entry name" value="RIBOSOMAL PROTEIN S12 METHYLTHIOTRANSFERASE ACCESSORY FACTOR YCAO"/>
    <property type="match status" value="1"/>
</dbReference>
<dbReference type="AlphaFoldDB" id="A0A1Z1WGB3"/>
<dbReference type="Proteomes" id="UP000195880">
    <property type="component" value="Chromosome"/>
</dbReference>
<dbReference type="NCBIfam" id="TIGR00702">
    <property type="entry name" value="YcaO-type kinase domain"/>
    <property type="match status" value="1"/>
</dbReference>
<organism evidence="2 3">
    <name type="scientific">Streptomyces alboflavus</name>
    <dbReference type="NCBI Taxonomy" id="67267"/>
    <lineage>
        <taxon>Bacteria</taxon>
        <taxon>Bacillati</taxon>
        <taxon>Actinomycetota</taxon>
        <taxon>Actinomycetes</taxon>
        <taxon>Kitasatosporales</taxon>
        <taxon>Streptomycetaceae</taxon>
        <taxon>Streptomyces</taxon>
    </lineage>
</organism>
<name>A0A1Z1WGB3_9ACTN</name>
<dbReference type="Pfam" id="PF02624">
    <property type="entry name" value="YcaO"/>
    <property type="match status" value="1"/>
</dbReference>
<protein>
    <recommendedName>
        <fullName evidence="1">YcaO domain-containing protein</fullName>
    </recommendedName>
</protein>
<evidence type="ECO:0000313" key="2">
    <source>
        <dbReference type="EMBL" id="ARX85495.1"/>
    </source>
</evidence>
<evidence type="ECO:0000313" key="3">
    <source>
        <dbReference type="Proteomes" id="UP000195880"/>
    </source>
</evidence>
<evidence type="ECO:0000259" key="1">
    <source>
        <dbReference type="PROSITE" id="PS51664"/>
    </source>
</evidence>
<dbReference type="EMBL" id="CP021748">
    <property type="protein sequence ID" value="ARX85495.1"/>
    <property type="molecule type" value="Genomic_DNA"/>
</dbReference>
<feature type="domain" description="YcaO" evidence="1">
    <location>
        <begin position="65"/>
        <end position="381"/>
    </location>
</feature>
<dbReference type="PROSITE" id="PS51664">
    <property type="entry name" value="YCAO"/>
    <property type="match status" value="1"/>
</dbReference>
<dbReference type="Gene3D" id="3.30.160.660">
    <property type="match status" value="1"/>
</dbReference>
<keyword evidence="3" id="KW-1185">Reference proteome</keyword>
<accession>A0A1Z1WGB3</accession>
<dbReference type="InterPro" id="IPR003776">
    <property type="entry name" value="YcaO-like_dom"/>
</dbReference>
<dbReference type="RefSeq" id="WP_087885333.1">
    <property type="nucleotide sequence ID" value="NZ_CP021748.1"/>
</dbReference>
<dbReference type="KEGG" id="salf:SMD44_04959"/>
<gene>
    <name evidence="2" type="ORF">SMD44_04959</name>
</gene>
<dbReference type="PANTHER" id="PTHR37809:SF1">
    <property type="entry name" value="RIBOSOMAL PROTEIN S12 METHYLTHIOTRANSFERASE ACCESSORY FACTOR YCAO"/>
    <property type="match status" value="1"/>
</dbReference>
<sequence>MSGDLVVLDGTVRARTPEWTWALLEPLLPRYGITRVARLTGLDTLGLPVFTAIRPAAHTLSATQGKGATDTLAKISAVMEGIELWHAEQPRTVHTRASARELRLVYPLTALPLRVPCDGRALDEVQLEWTHGTGLTSGHTVEVPLGVLRRQAQPSPWEPDLFRVTSTGLACGNTRAEALLHAMYEVVERDALFADEMAHGTYRTLVDPATVDDLYCLHLLGQLRAAGVSVELAVVDNSFTLPVCLAYLWSPDYPATFAGAGCHLHPGIALARAIAEAAQSRLTCIVGTRDDLPSHNDLFDSDPPHLDGASDRPCAPWNLWPARRELPADLADQAAYVARRITHVTGHEPVALDLSEPAGPVAAVKVICPGTRSRRRRAVPR</sequence>
<proteinExistence type="predicted"/>
<dbReference type="OrthoDB" id="109999at2"/>
<reference evidence="2 3" key="1">
    <citation type="submission" date="2017-05" db="EMBL/GenBank/DDBJ databases">
        <title>Streptomyces alboflavus Genome sequencing and assembly.</title>
        <authorList>
            <person name="Wang Y."/>
            <person name="Du B."/>
            <person name="Ding Y."/>
            <person name="Liu H."/>
            <person name="Hou Q."/>
            <person name="Liu K."/>
            <person name="Wang C."/>
            <person name="Yao L."/>
        </authorList>
    </citation>
    <scope>NUCLEOTIDE SEQUENCE [LARGE SCALE GENOMIC DNA]</scope>
    <source>
        <strain evidence="2 3">MDJK44</strain>
    </source>
</reference>